<evidence type="ECO:0000256" key="2">
    <source>
        <dbReference type="SAM" id="Phobius"/>
    </source>
</evidence>
<protein>
    <submittedName>
        <fullName evidence="3">Uncharacterized protein</fullName>
    </submittedName>
</protein>
<feature type="coiled-coil region" evidence="1">
    <location>
        <begin position="155"/>
        <end position="182"/>
    </location>
</feature>
<evidence type="ECO:0000313" key="3">
    <source>
        <dbReference type="EMBL" id="KAF7760575.1"/>
    </source>
</evidence>
<dbReference type="Proteomes" id="UP000629468">
    <property type="component" value="Unassembled WGS sequence"/>
</dbReference>
<evidence type="ECO:0000256" key="1">
    <source>
        <dbReference type="SAM" id="Coils"/>
    </source>
</evidence>
<dbReference type="SUPFAM" id="SSF58100">
    <property type="entry name" value="Bacterial hemolysins"/>
    <property type="match status" value="1"/>
</dbReference>
<keyword evidence="2" id="KW-0472">Membrane</keyword>
<accession>A0A8H7C237</accession>
<name>A0A8H7C237_AGABI</name>
<organism evidence="3 4">
    <name type="scientific">Agaricus bisporus var. burnettii</name>
    <dbReference type="NCBI Taxonomy" id="192524"/>
    <lineage>
        <taxon>Eukaryota</taxon>
        <taxon>Fungi</taxon>
        <taxon>Dikarya</taxon>
        <taxon>Basidiomycota</taxon>
        <taxon>Agaricomycotina</taxon>
        <taxon>Agaricomycetes</taxon>
        <taxon>Agaricomycetidae</taxon>
        <taxon>Agaricales</taxon>
        <taxon>Agaricineae</taxon>
        <taxon>Agaricaceae</taxon>
        <taxon>Agaricus</taxon>
    </lineage>
</organism>
<keyword evidence="2" id="KW-1133">Transmembrane helix</keyword>
<feature type="transmembrane region" description="Helical" evidence="2">
    <location>
        <begin position="186"/>
        <end position="211"/>
    </location>
</feature>
<dbReference type="EMBL" id="JABXXO010000015">
    <property type="protein sequence ID" value="KAF7760575.1"/>
    <property type="molecule type" value="Genomic_DNA"/>
</dbReference>
<keyword evidence="1" id="KW-0175">Coiled coil</keyword>
<reference evidence="3 4" key="1">
    <citation type="journal article" name="Sci. Rep.">
        <title>Telomere-to-telomere assembled and centromere annotated genomes of the two main subspecies of the button mushroom Agaricus bisporus reveal especially polymorphic chromosome ends.</title>
        <authorList>
            <person name="Sonnenberg A.S.M."/>
            <person name="Sedaghat-Telgerd N."/>
            <person name="Lavrijssen B."/>
            <person name="Ohm R.A."/>
            <person name="Hendrickx P.M."/>
            <person name="Scholtmeijer K."/>
            <person name="Baars J.J.P."/>
            <person name="van Peer A."/>
        </authorList>
    </citation>
    <scope>NUCLEOTIDE SEQUENCE [LARGE SCALE GENOMIC DNA]</scope>
    <source>
        <strain evidence="3 4">H119_p4</strain>
    </source>
</reference>
<proteinExistence type="predicted"/>
<sequence length="327" mass="37235">MEWDSLSEEDQIKQQEEWIKFLNNPNTISQFSEACKNIGQTAVAIDDDFRTVKNGFAELVKKHGEYFPDVEKVYARRWNELKARWNGESDYGLNLIIVQKIACKGDLEGARAELKQYVKRHPVHVSNQVADDFIILKNDIRDFSKDFTKYVEEQKQKASEDAKKCEAEIKQFQAEVDSLDRKVRSAVIALGCTWLFGILSTVPAGFLLTYIAQRREAKAKLEQAKANLALTVKKQQALAGMQTNFAHLKPNIDDICTKLGVFASIWAFATEQSIEIDSALDEGIKVITRKKFKVKLEFLIKQIEPLREGMRQYSTQITTSQAASSVE</sequence>
<dbReference type="Gene3D" id="1.20.1170.10">
    <property type="match status" value="1"/>
</dbReference>
<keyword evidence="2" id="KW-0812">Transmembrane</keyword>
<comment type="caution">
    <text evidence="3">The sequence shown here is derived from an EMBL/GenBank/DDBJ whole genome shotgun (WGS) entry which is preliminary data.</text>
</comment>
<evidence type="ECO:0000313" key="4">
    <source>
        <dbReference type="Proteomes" id="UP000629468"/>
    </source>
</evidence>
<feature type="coiled-coil region" evidence="1">
    <location>
        <begin position="207"/>
        <end position="238"/>
    </location>
</feature>
<dbReference type="AlphaFoldDB" id="A0A8H7C237"/>
<gene>
    <name evidence="3" type="ORF">Agabi119p4_11251</name>
</gene>